<name>N9DQ68_ACIBZ</name>
<gene>
    <name evidence="1" type="ORF">F938_00635</name>
</gene>
<reference evidence="1 2" key="1">
    <citation type="submission" date="2013-02" db="EMBL/GenBank/DDBJ databases">
        <title>The Genome Sequence of Acinetobacter bereziniae CIP 70.12.</title>
        <authorList>
            <consortium name="The Broad Institute Genome Sequencing Platform"/>
            <consortium name="The Broad Institute Genome Sequencing Center for Infectious Disease"/>
            <person name="Cerqueira G."/>
            <person name="Feldgarden M."/>
            <person name="Courvalin P."/>
            <person name="Perichon B."/>
            <person name="Grillot-Courvalin C."/>
            <person name="Clermont D."/>
            <person name="Rocha E."/>
            <person name="Yoon E.-J."/>
            <person name="Nemec A."/>
            <person name="Walker B."/>
            <person name="Young S.K."/>
            <person name="Zeng Q."/>
            <person name="Gargeya S."/>
            <person name="Fitzgerald M."/>
            <person name="Haas B."/>
            <person name="Abouelleil A."/>
            <person name="Alvarado L."/>
            <person name="Arachchi H.M."/>
            <person name="Berlin A.M."/>
            <person name="Chapman S.B."/>
            <person name="Dewar J."/>
            <person name="Goldberg J."/>
            <person name="Griggs A."/>
            <person name="Gujja S."/>
            <person name="Hansen M."/>
            <person name="Howarth C."/>
            <person name="Imamovic A."/>
            <person name="Larimer J."/>
            <person name="McCowan C."/>
            <person name="Murphy C."/>
            <person name="Neiman D."/>
            <person name="Pearson M."/>
            <person name="Priest M."/>
            <person name="Roberts A."/>
            <person name="Saif S."/>
            <person name="Shea T."/>
            <person name="Sisk P."/>
            <person name="Sykes S."/>
            <person name="Wortman J."/>
            <person name="Nusbaum C."/>
            <person name="Birren B."/>
        </authorList>
    </citation>
    <scope>NUCLEOTIDE SEQUENCE [LARGE SCALE GENOMIC DNA]</scope>
    <source>
        <strain evidence="1 2">CIP 70.12</strain>
    </source>
</reference>
<comment type="caution">
    <text evidence="1">The sequence shown here is derived from an EMBL/GenBank/DDBJ whole genome shotgun (WGS) entry which is preliminary data.</text>
</comment>
<dbReference type="Proteomes" id="UP000013251">
    <property type="component" value="Unassembled WGS sequence"/>
</dbReference>
<protein>
    <submittedName>
        <fullName evidence="1">Uncharacterized protein</fullName>
    </submittedName>
</protein>
<dbReference type="EMBL" id="APQG01000014">
    <property type="protein sequence ID" value="ENW00393.1"/>
    <property type="molecule type" value="Genomic_DNA"/>
</dbReference>
<evidence type="ECO:0000313" key="2">
    <source>
        <dbReference type="Proteomes" id="UP000013251"/>
    </source>
</evidence>
<accession>N9DQ68</accession>
<evidence type="ECO:0000313" key="1">
    <source>
        <dbReference type="EMBL" id="ENW00393.1"/>
    </source>
</evidence>
<dbReference type="HOGENOM" id="CLU_3394598_0_0_6"/>
<sequence>MIERSNRIYTTLATYLYVSLDQEVLNKHDKN</sequence>
<dbReference type="AlphaFoldDB" id="N9DQ68"/>
<proteinExistence type="predicted"/>
<organism evidence="1 2">
    <name type="scientific">Acinetobacter bereziniae LMG 1003 = CIP 70.12</name>
    <dbReference type="NCBI Taxonomy" id="981324"/>
    <lineage>
        <taxon>Bacteria</taxon>
        <taxon>Pseudomonadati</taxon>
        <taxon>Pseudomonadota</taxon>
        <taxon>Gammaproteobacteria</taxon>
        <taxon>Moraxellales</taxon>
        <taxon>Moraxellaceae</taxon>
        <taxon>Acinetobacter</taxon>
    </lineage>
</organism>
<keyword evidence="2" id="KW-1185">Reference proteome</keyword>